<dbReference type="GO" id="GO:0090313">
    <property type="term" value="P:regulation of protein targeting to membrane"/>
    <property type="evidence" value="ECO:0007669"/>
    <property type="project" value="TreeGrafter"/>
</dbReference>
<dbReference type="GO" id="GO:0005886">
    <property type="term" value="C:plasma membrane"/>
    <property type="evidence" value="ECO:0007669"/>
    <property type="project" value="TreeGrafter"/>
</dbReference>
<protein>
    <recommendedName>
        <fullName evidence="4">DUF748 domain-containing protein</fullName>
    </recommendedName>
</protein>
<comment type="caution">
    <text evidence="2">The sequence shown here is derived from an EMBL/GenBank/DDBJ whole genome shotgun (WGS) entry which is preliminary data.</text>
</comment>
<accession>A0A2G1ULD7</accession>
<dbReference type="PANTHER" id="PTHR30441">
    <property type="entry name" value="DUF748 DOMAIN-CONTAINING PROTEIN"/>
    <property type="match status" value="1"/>
</dbReference>
<dbReference type="Proteomes" id="UP000231409">
    <property type="component" value="Unassembled WGS sequence"/>
</dbReference>
<keyword evidence="1" id="KW-0812">Transmembrane</keyword>
<organism evidence="2 3">
    <name type="scientific">Marinobacter profundi</name>
    <dbReference type="NCBI Taxonomy" id="2666256"/>
    <lineage>
        <taxon>Bacteria</taxon>
        <taxon>Pseudomonadati</taxon>
        <taxon>Pseudomonadota</taxon>
        <taxon>Gammaproteobacteria</taxon>
        <taxon>Pseudomonadales</taxon>
        <taxon>Marinobacteraceae</taxon>
        <taxon>Marinobacter</taxon>
    </lineage>
</organism>
<keyword evidence="1" id="KW-0472">Membrane</keyword>
<evidence type="ECO:0000256" key="1">
    <source>
        <dbReference type="SAM" id="Phobius"/>
    </source>
</evidence>
<sequence>MAQSRQRSRLPRNLLIGFLVLVVLYTLAGFLLLPWWLERTLPDQLQQRMGWQTTVTGIRTNPFALSVEAVDLSALDSGGEKVIGFDRFYLDLGFFQLFRGIVGFQNIQLDEPFIRVDLLEDSTVNFARDWQAHNAVTDAAETPAPAADGAPPKLYFGRVALSGGELLFRDFTGAEPADFRVTPLDLTLTDLATFSRDGQNSDYVVNAALGAQTIQWQGNLSVTPLESSGFLSIANVDYLTLGHFLQPYLPYELAGGTVSLATDYDFAMADGVQLETSAGVINVRDLALAVAGDSDGQPPELRAAAIDLEQLGFSLAGREARVGRVGASGLAVDLLRDKNGQINLVTPLQAADAGSDAGDDDTGAAATTPFRWTVAAVELTDSNVGWRDEALPEPADLRLEALQLTLGTLSDRLEEPVPYSLQAGLASGGRLQADGRVTLAPFTLESGLAVSAVTLAAFEPYLKTATNLEVRKGQLTLDGNLDLDGQKDPLTGTFSGTGEIAGLDLGLAGSDEPLLAWQALRLAPIEYNVAPARLEIGTVTLAGAAANVVRSVEGVHNVERIVRESAAGENAQGAPSETGKAGLIFRIGEVILENSGVNYTDRSLSPVFATRFGELNGSVTGLSNISPQQGRVAIQGRVGDLSRLSFDGSIGTLGTEDSSELVIRLQDLSLPTLSPYFGRYLGYGVDGGKLALNLDYKIAGSRIDATNLVVMDRLELGQTVPSDEAVNAPVKLGLALLRDSDGIIEIDLPVSGDLNDPEFSVGRVVMRAFVNLLAKAAMSPFSMLGSIADMAGLSGEELGQVSFAPGAEALSGEQAGKLDVLAKALSERPELLLNVRGAVVPELDGAALRQQQLNRRLGLDGSETQAARIRRLEQAVADSGVAVAPLREQAVARQGGELSDSQWQATLYRQLTAELPLPPEALGNLAVARGLWLQRSLLDDHDIPASQLFLLDPQLNGAPSGDGQVVVQFTLDAR</sequence>
<evidence type="ECO:0000313" key="3">
    <source>
        <dbReference type="Proteomes" id="UP000231409"/>
    </source>
</evidence>
<evidence type="ECO:0008006" key="4">
    <source>
        <dbReference type="Google" id="ProtNLM"/>
    </source>
</evidence>
<proteinExistence type="predicted"/>
<dbReference type="PANTHER" id="PTHR30441:SF8">
    <property type="entry name" value="DUF748 DOMAIN-CONTAINING PROTEIN"/>
    <property type="match status" value="1"/>
</dbReference>
<dbReference type="InterPro" id="IPR008023">
    <property type="entry name" value="DUF748"/>
</dbReference>
<evidence type="ECO:0000313" key="2">
    <source>
        <dbReference type="EMBL" id="PHQ15288.1"/>
    </source>
</evidence>
<reference evidence="2 3" key="1">
    <citation type="submission" date="2017-09" db="EMBL/GenBank/DDBJ databases">
        <title>The draft genome sequences of Marinobacter sp. PWS21.</title>
        <authorList>
            <person name="Cao J."/>
        </authorList>
    </citation>
    <scope>NUCLEOTIDE SEQUENCE [LARGE SCALE GENOMIC DNA]</scope>
    <source>
        <strain evidence="2 3">PWS21</strain>
    </source>
</reference>
<dbReference type="InterPro" id="IPR052894">
    <property type="entry name" value="AsmA-related"/>
</dbReference>
<keyword evidence="1" id="KW-1133">Transmembrane helix</keyword>
<dbReference type="RefSeq" id="WP_099614414.1">
    <property type="nucleotide sequence ID" value="NZ_KZ319370.1"/>
</dbReference>
<keyword evidence="3" id="KW-1185">Reference proteome</keyword>
<gene>
    <name evidence="2" type="ORF">CLH61_09165</name>
</gene>
<dbReference type="EMBL" id="NTFH01000007">
    <property type="protein sequence ID" value="PHQ15288.1"/>
    <property type="molecule type" value="Genomic_DNA"/>
</dbReference>
<dbReference type="AlphaFoldDB" id="A0A2G1ULD7"/>
<feature type="transmembrane region" description="Helical" evidence="1">
    <location>
        <begin position="12"/>
        <end position="37"/>
    </location>
</feature>
<name>A0A2G1ULD7_9GAMM</name>
<dbReference type="Pfam" id="PF05359">
    <property type="entry name" value="DUF748"/>
    <property type="match status" value="2"/>
</dbReference>